<reference evidence="3" key="2">
    <citation type="submission" date="2015-06" db="UniProtKB">
        <authorList>
            <consortium name="EnsemblPlants"/>
        </authorList>
    </citation>
    <scope>IDENTIFICATION</scope>
    <source>
        <strain evidence="3">DM1-3 516 R44</strain>
    </source>
</reference>
<protein>
    <recommendedName>
        <fullName evidence="2">CCHC-type domain-containing protein</fullName>
    </recommendedName>
</protein>
<dbReference type="Pfam" id="PF00098">
    <property type="entry name" value="zf-CCHC"/>
    <property type="match status" value="1"/>
</dbReference>
<keyword evidence="1" id="KW-0479">Metal-binding</keyword>
<dbReference type="GO" id="GO:0008270">
    <property type="term" value="F:zinc ion binding"/>
    <property type="evidence" value="ECO:0007669"/>
    <property type="project" value="UniProtKB-KW"/>
</dbReference>
<evidence type="ECO:0000313" key="3">
    <source>
        <dbReference type="EnsemblPlants" id="PGSC0003DMT400089962"/>
    </source>
</evidence>
<dbReference type="Gene3D" id="4.10.60.10">
    <property type="entry name" value="Zinc finger, CCHC-type"/>
    <property type="match status" value="1"/>
</dbReference>
<dbReference type="AlphaFoldDB" id="M1DJA5"/>
<dbReference type="EnsemblPlants" id="PGSC0003DMT400089962">
    <property type="protein sequence ID" value="PGSC0003DMT400089962"/>
    <property type="gene ID" value="PGSC0003DMG400039533"/>
</dbReference>
<dbReference type="Proteomes" id="UP000011115">
    <property type="component" value="Unassembled WGS sequence"/>
</dbReference>
<keyword evidence="1" id="KW-0863">Zinc-finger</keyword>
<accession>M1DJA5</accession>
<proteinExistence type="predicted"/>
<dbReference type="SUPFAM" id="SSF57756">
    <property type="entry name" value="Retrovirus zinc finger-like domains"/>
    <property type="match status" value="1"/>
</dbReference>
<keyword evidence="4" id="KW-1185">Reference proteome</keyword>
<dbReference type="InterPro" id="IPR036875">
    <property type="entry name" value="Znf_CCHC_sf"/>
</dbReference>
<keyword evidence="1" id="KW-0862">Zinc</keyword>
<dbReference type="GO" id="GO:0003676">
    <property type="term" value="F:nucleic acid binding"/>
    <property type="evidence" value="ECO:0007669"/>
    <property type="project" value="InterPro"/>
</dbReference>
<reference evidence="4" key="1">
    <citation type="journal article" date="2011" name="Nature">
        <title>Genome sequence and analysis of the tuber crop potato.</title>
        <authorList>
            <consortium name="The Potato Genome Sequencing Consortium"/>
        </authorList>
    </citation>
    <scope>NUCLEOTIDE SEQUENCE [LARGE SCALE GENOMIC DNA]</scope>
    <source>
        <strain evidence="4">cv. DM1-3 516 R44</strain>
    </source>
</reference>
<evidence type="ECO:0000259" key="2">
    <source>
        <dbReference type="PROSITE" id="PS50158"/>
    </source>
</evidence>
<sequence>MEQSMDRRVVPRCSVRSPKVTDLEDVEGQGRKTMKWAKGWITELIGEPDLLRRMVNGHGRPQFQQRFFGQASSNDPTSKFNKDRVSNLNEVVVMDLLFDNKCLAGKDGCFNCGKNGHKIRNCSLLATKGRDGR</sequence>
<dbReference type="PROSITE" id="PS50158">
    <property type="entry name" value="ZF_CCHC"/>
    <property type="match status" value="1"/>
</dbReference>
<organism evidence="3 4">
    <name type="scientific">Solanum tuberosum</name>
    <name type="common">Potato</name>
    <dbReference type="NCBI Taxonomy" id="4113"/>
    <lineage>
        <taxon>Eukaryota</taxon>
        <taxon>Viridiplantae</taxon>
        <taxon>Streptophyta</taxon>
        <taxon>Embryophyta</taxon>
        <taxon>Tracheophyta</taxon>
        <taxon>Spermatophyta</taxon>
        <taxon>Magnoliopsida</taxon>
        <taxon>eudicotyledons</taxon>
        <taxon>Gunneridae</taxon>
        <taxon>Pentapetalae</taxon>
        <taxon>asterids</taxon>
        <taxon>lamiids</taxon>
        <taxon>Solanales</taxon>
        <taxon>Solanaceae</taxon>
        <taxon>Solanoideae</taxon>
        <taxon>Solaneae</taxon>
        <taxon>Solanum</taxon>
    </lineage>
</organism>
<dbReference type="InParanoid" id="M1DJA5"/>
<dbReference type="InterPro" id="IPR001878">
    <property type="entry name" value="Znf_CCHC"/>
</dbReference>
<dbReference type="PaxDb" id="4113-PGSC0003DMT400089962"/>
<evidence type="ECO:0000256" key="1">
    <source>
        <dbReference type="PROSITE-ProRule" id="PRU00047"/>
    </source>
</evidence>
<dbReference type="HOGENOM" id="CLU_1910342_0_0_1"/>
<name>M1DJA5_SOLTU</name>
<feature type="domain" description="CCHC-type" evidence="2">
    <location>
        <begin position="109"/>
        <end position="122"/>
    </location>
</feature>
<evidence type="ECO:0000313" key="4">
    <source>
        <dbReference type="Proteomes" id="UP000011115"/>
    </source>
</evidence>
<dbReference type="Gramene" id="PGSC0003DMT400089962">
    <property type="protein sequence ID" value="PGSC0003DMT400089962"/>
    <property type="gene ID" value="PGSC0003DMG400039533"/>
</dbReference>